<protein>
    <submittedName>
        <fullName evidence="1">Uncharacterized protein</fullName>
    </submittedName>
</protein>
<accession>A0ABN3ULM0</accession>
<reference evidence="1 2" key="1">
    <citation type="journal article" date="2019" name="Int. J. Syst. Evol. Microbiol.">
        <title>The Global Catalogue of Microorganisms (GCM) 10K type strain sequencing project: providing services to taxonomists for standard genome sequencing and annotation.</title>
        <authorList>
            <consortium name="The Broad Institute Genomics Platform"/>
            <consortium name="The Broad Institute Genome Sequencing Center for Infectious Disease"/>
            <person name="Wu L."/>
            <person name="Ma J."/>
        </authorList>
    </citation>
    <scope>NUCLEOTIDE SEQUENCE [LARGE SCALE GENOMIC DNA]</scope>
    <source>
        <strain evidence="1 2">JCM 8201</strain>
    </source>
</reference>
<keyword evidence="2" id="KW-1185">Reference proteome</keyword>
<dbReference type="EMBL" id="BAAATZ010000029">
    <property type="protein sequence ID" value="GAA2735193.1"/>
    <property type="molecule type" value="Genomic_DNA"/>
</dbReference>
<comment type="caution">
    <text evidence="1">The sequence shown here is derived from an EMBL/GenBank/DDBJ whole genome shotgun (WGS) entry which is preliminary data.</text>
</comment>
<name>A0ABN3ULM0_9ACTN</name>
<sequence length="71" mass="8158">MYRAEDMRIETVPDRPCENPPTRWCGRSVRLRIRAFPIGHGREDFYGRELTAAVEEVGSKVAATIELVPER</sequence>
<evidence type="ECO:0000313" key="2">
    <source>
        <dbReference type="Proteomes" id="UP001501842"/>
    </source>
</evidence>
<dbReference type="Proteomes" id="UP001501842">
    <property type="component" value="Unassembled WGS sequence"/>
</dbReference>
<organism evidence="1 2">
    <name type="scientific">Actinocorallia aurantiaca</name>
    <dbReference type="NCBI Taxonomy" id="46204"/>
    <lineage>
        <taxon>Bacteria</taxon>
        <taxon>Bacillati</taxon>
        <taxon>Actinomycetota</taxon>
        <taxon>Actinomycetes</taxon>
        <taxon>Streptosporangiales</taxon>
        <taxon>Thermomonosporaceae</taxon>
        <taxon>Actinocorallia</taxon>
    </lineage>
</organism>
<evidence type="ECO:0000313" key="1">
    <source>
        <dbReference type="EMBL" id="GAA2735193.1"/>
    </source>
</evidence>
<gene>
    <name evidence="1" type="ORF">GCM10010439_59340</name>
</gene>
<proteinExistence type="predicted"/>